<protein>
    <submittedName>
        <fullName evidence="1">Uncharacterized protein</fullName>
    </submittedName>
</protein>
<organism evidence="1 2">
    <name type="scientific">Dendryphion nanum</name>
    <dbReference type="NCBI Taxonomy" id="256645"/>
    <lineage>
        <taxon>Eukaryota</taxon>
        <taxon>Fungi</taxon>
        <taxon>Dikarya</taxon>
        <taxon>Ascomycota</taxon>
        <taxon>Pezizomycotina</taxon>
        <taxon>Dothideomycetes</taxon>
        <taxon>Pleosporomycetidae</taxon>
        <taxon>Pleosporales</taxon>
        <taxon>Torulaceae</taxon>
        <taxon>Dendryphion</taxon>
    </lineage>
</organism>
<sequence length="232" mass="26753">MGLEFIVAQVARRGLRTVWTCLHTDICITVLVYGHLYQDKVTGKPGKCTVLKPGFFFSKHIKNVEHQSSHKLWKPHQYTAQHMRLSLFKQYKKRAEASGPEAYSSHKHLLPFTHALLSSGNLANWWNVSKRRCKMSEAKSFDRLKNFLKSLTWRTPVREHVVWMEYVIVGCQFSRHPDRSPRPHFTVDLPQTILAFGIELFYVYKLFPANASICRICRAKIHGGSCPGPFGI</sequence>
<accession>A0A9P9DRL1</accession>
<keyword evidence="2" id="KW-1185">Reference proteome</keyword>
<gene>
    <name evidence="1" type="ORF">B0J11DRAFT_322028</name>
</gene>
<dbReference type="EMBL" id="JAGMWT010000008">
    <property type="protein sequence ID" value="KAH7123802.1"/>
    <property type="molecule type" value="Genomic_DNA"/>
</dbReference>
<proteinExistence type="predicted"/>
<comment type="caution">
    <text evidence="1">The sequence shown here is derived from an EMBL/GenBank/DDBJ whole genome shotgun (WGS) entry which is preliminary data.</text>
</comment>
<reference evidence="1" key="1">
    <citation type="journal article" date="2021" name="Nat. Commun.">
        <title>Genetic determinants of endophytism in the Arabidopsis root mycobiome.</title>
        <authorList>
            <person name="Mesny F."/>
            <person name="Miyauchi S."/>
            <person name="Thiergart T."/>
            <person name="Pickel B."/>
            <person name="Atanasova L."/>
            <person name="Karlsson M."/>
            <person name="Huettel B."/>
            <person name="Barry K.W."/>
            <person name="Haridas S."/>
            <person name="Chen C."/>
            <person name="Bauer D."/>
            <person name="Andreopoulos W."/>
            <person name="Pangilinan J."/>
            <person name="LaButti K."/>
            <person name="Riley R."/>
            <person name="Lipzen A."/>
            <person name="Clum A."/>
            <person name="Drula E."/>
            <person name="Henrissat B."/>
            <person name="Kohler A."/>
            <person name="Grigoriev I.V."/>
            <person name="Martin F.M."/>
            <person name="Hacquard S."/>
        </authorList>
    </citation>
    <scope>NUCLEOTIDE SEQUENCE</scope>
    <source>
        <strain evidence="1">MPI-CAGE-CH-0243</strain>
    </source>
</reference>
<dbReference type="Proteomes" id="UP000700596">
    <property type="component" value="Unassembled WGS sequence"/>
</dbReference>
<evidence type="ECO:0000313" key="1">
    <source>
        <dbReference type="EMBL" id="KAH7123802.1"/>
    </source>
</evidence>
<name>A0A9P9DRL1_9PLEO</name>
<dbReference type="AlphaFoldDB" id="A0A9P9DRL1"/>
<evidence type="ECO:0000313" key="2">
    <source>
        <dbReference type="Proteomes" id="UP000700596"/>
    </source>
</evidence>